<dbReference type="SMART" id="SM00408">
    <property type="entry name" value="IGc2"/>
    <property type="match status" value="3"/>
</dbReference>
<accession>A0A3B3D971</accession>
<keyword evidence="1 3" id="KW-0732">Signal</keyword>
<organism evidence="5 6">
    <name type="scientific">Oryzias melastigma</name>
    <name type="common">Marine medaka</name>
    <dbReference type="NCBI Taxonomy" id="30732"/>
    <lineage>
        <taxon>Eukaryota</taxon>
        <taxon>Metazoa</taxon>
        <taxon>Chordata</taxon>
        <taxon>Craniata</taxon>
        <taxon>Vertebrata</taxon>
        <taxon>Euteleostomi</taxon>
        <taxon>Actinopterygii</taxon>
        <taxon>Neopterygii</taxon>
        <taxon>Teleostei</taxon>
        <taxon>Neoteleostei</taxon>
        <taxon>Acanthomorphata</taxon>
        <taxon>Ovalentaria</taxon>
        <taxon>Atherinomorphae</taxon>
        <taxon>Beloniformes</taxon>
        <taxon>Adrianichthyidae</taxon>
        <taxon>Oryziinae</taxon>
        <taxon>Oryzias</taxon>
    </lineage>
</organism>
<name>A0A3B3D971_ORYME</name>
<feature type="domain" description="Ig-like" evidence="4">
    <location>
        <begin position="280"/>
        <end position="354"/>
    </location>
</feature>
<feature type="domain" description="Ig-like" evidence="4">
    <location>
        <begin position="19"/>
        <end position="104"/>
    </location>
</feature>
<dbReference type="GO" id="GO:0006955">
    <property type="term" value="P:immune response"/>
    <property type="evidence" value="ECO:0007669"/>
    <property type="project" value="TreeGrafter"/>
</dbReference>
<evidence type="ECO:0000256" key="3">
    <source>
        <dbReference type="SAM" id="SignalP"/>
    </source>
</evidence>
<sequence length="464" mass="53393">MSYFSFTVLLFLLLHSGHTQVIVTQKPSWSQMFRGETITLTCEVQGGEGVQWEYQWRTPQSETSWRNNKDWTITASISGEYSCKSRSRDDSYSSTNWSEALRLSVSGELFIVTQKPSWSQIFRGETITLTCEVQGGEGVQWEYQWRTPQSQTSWRNNKDWTITASISGEYSCKSRSRDDSYSSANWSEALRLSVSEPEPVLRVSPRWLSPGSSVTLSCEVEHESAGWSFYWYKAVPDLSHKSVSQGGIYSCRGFRGEPLDVTFSLLIFIFYSYLLKTVSNKVIVTQKPSWSQMFRGETITLTCEVQGGEGVQWEYQWRTPQSERSWRNNKDWTFTASISGEYSCKSRSRDDLYSSTNWSEALRLPFSGMTFIIGQIKHIFSRSGETLTCSVNPSSSGWSYFFYRGEKHDEQLTVQNTDPHLNKEIRVSQNGVYVCRGRRGEPVYYTELSDSVTIDGEFLYWLLK</sequence>
<dbReference type="GO" id="GO:0004888">
    <property type="term" value="F:transmembrane signaling receptor activity"/>
    <property type="evidence" value="ECO:0007669"/>
    <property type="project" value="TreeGrafter"/>
</dbReference>
<dbReference type="InterPro" id="IPR036179">
    <property type="entry name" value="Ig-like_dom_sf"/>
</dbReference>
<keyword evidence="6" id="KW-1185">Reference proteome</keyword>
<evidence type="ECO:0000256" key="2">
    <source>
        <dbReference type="ARBA" id="ARBA00023157"/>
    </source>
</evidence>
<protein>
    <recommendedName>
        <fullName evidence="4">Ig-like domain-containing protein</fullName>
    </recommendedName>
</protein>
<evidence type="ECO:0000259" key="4">
    <source>
        <dbReference type="PROSITE" id="PS50835"/>
    </source>
</evidence>
<dbReference type="InterPro" id="IPR013783">
    <property type="entry name" value="Ig-like_fold"/>
</dbReference>
<feature type="signal peptide" evidence="3">
    <location>
        <begin position="1"/>
        <end position="19"/>
    </location>
</feature>
<evidence type="ECO:0000313" key="6">
    <source>
        <dbReference type="Proteomes" id="UP000261560"/>
    </source>
</evidence>
<reference evidence="5" key="2">
    <citation type="submission" date="2025-09" db="UniProtKB">
        <authorList>
            <consortium name="Ensembl"/>
        </authorList>
    </citation>
    <scope>IDENTIFICATION</scope>
</reference>
<feature type="domain" description="Ig-like" evidence="4">
    <location>
        <begin position="124"/>
        <end position="193"/>
    </location>
</feature>
<feature type="domain" description="Ig-like" evidence="4">
    <location>
        <begin position="197"/>
        <end position="252"/>
    </location>
</feature>
<dbReference type="PaxDb" id="30732-ENSOMEP00000025915"/>
<dbReference type="Proteomes" id="UP000261560">
    <property type="component" value="Unplaced"/>
</dbReference>
<dbReference type="STRING" id="30732.ENSOMEP00000025915"/>
<dbReference type="InterPro" id="IPR003599">
    <property type="entry name" value="Ig_sub"/>
</dbReference>
<proteinExistence type="predicted"/>
<dbReference type="SUPFAM" id="SSF48726">
    <property type="entry name" value="Immunoglobulin"/>
    <property type="match status" value="4"/>
</dbReference>
<feature type="chain" id="PRO_5017423843" description="Ig-like domain-containing protein" evidence="3">
    <location>
        <begin position="20"/>
        <end position="464"/>
    </location>
</feature>
<dbReference type="PANTHER" id="PTHR11481:SF64">
    <property type="entry name" value="FC RECEPTOR-LIKE PROTEIN 4"/>
    <property type="match status" value="1"/>
</dbReference>
<dbReference type="InterPro" id="IPR007110">
    <property type="entry name" value="Ig-like_dom"/>
</dbReference>
<reference evidence="5" key="1">
    <citation type="submission" date="2025-08" db="UniProtKB">
        <authorList>
            <consortium name="Ensembl"/>
        </authorList>
    </citation>
    <scope>IDENTIFICATION</scope>
</reference>
<dbReference type="Gene3D" id="2.60.40.10">
    <property type="entry name" value="Immunoglobulins"/>
    <property type="match status" value="5"/>
</dbReference>
<dbReference type="SMART" id="SM00409">
    <property type="entry name" value="IG"/>
    <property type="match status" value="4"/>
</dbReference>
<dbReference type="GO" id="GO:0009897">
    <property type="term" value="C:external side of plasma membrane"/>
    <property type="evidence" value="ECO:0007669"/>
    <property type="project" value="TreeGrafter"/>
</dbReference>
<dbReference type="InterPro" id="IPR003598">
    <property type="entry name" value="Ig_sub2"/>
</dbReference>
<dbReference type="GeneTree" id="ENSGT00950000183426"/>
<dbReference type="PROSITE" id="PS50835">
    <property type="entry name" value="IG_LIKE"/>
    <property type="match status" value="4"/>
</dbReference>
<evidence type="ECO:0000256" key="1">
    <source>
        <dbReference type="ARBA" id="ARBA00022729"/>
    </source>
</evidence>
<dbReference type="InterPro" id="IPR050488">
    <property type="entry name" value="Ig_Fc_receptor"/>
</dbReference>
<dbReference type="AlphaFoldDB" id="A0A3B3D971"/>
<dbReference type="PANTHER" id="PTHR11481">
    <property type="entry name" value="IMMUNOGLOBULIN FC RECEPTOR"/>
    <property type="match status" value="1"/>
</dbReference>
<keyword evidence="2" id="KW-1015">Disulfide bond</keyword>
<dbReference type="Ensembl" id="ENSOMET00000005894.1">
    <property type="protein sequence ID" value="ENSOMEP00000025915.1"/>
    <property type="gene ID" value="ENSOMEG00000007434.1"/>
</dbReference>
<dbReference type="GO" id="GO:0007166">
    <property type="term" value="P:cell surface receptor signaling pathway"/>
    <property type="evidence" value="ECO:0007669"/>
    <property type="project" value="TreeGrafter"/>
</dbReference>
<evidence type="ECO:0000313" key="5">
    <source>
        <dbReference type="Ensembl" id="ENSOMEP00000025915.1"/>
    </source>
</evidence>